<gene>
    <name evidence="1" type="ORF">D5086_029066</name>
</gene>
<evidence type="ECO:0000313" key="2">
    <source>
        <dbReference type="Proteomes" id="UP000309997"/>
    </source>
</evidence>
<evidence type="ECO:0000313" key="1">
    <source>
        <dbReference type="EMBL" id="KAL3569176.1"/>
    </source>
</evidence>
<protein>
    <submittedName>
        <fullName evidence="1">Uncharacterized protein</fullName>
    </submittedName>
</protein>
<organism evidence="1 2">
    <name type="scientific">Populus alba</name>
    <name type="common">White poplar</name>
    <dbReference type="NCBI Taxonomy" id="43335"/>
    <lineage>
        <taxon>Eukaryota</taxon>
        <taxon>Viridiplantae</taxon>
        <taxon>Streptophyta</taxon>
        <taxon>Embryophyta</taxon>
        <taxon>Tracheophyta</taxon>
        <taxon>Spermatophyta</taxon>
        <taxon>Magnoliopsida</taxon>
        <taxon>eudicotyledons</taxon>
        <taxon>Gunneridae</taxon>
        <taxon>Pentapetalae</taxon>
        <taxon>rosids</taxon>
        <taxon>fabids</taxon>
        <taxon>Malpighiales</taxon>
        <taxon>Salicaceae</taxon>
        <taxon>Saliceae</taxon>
        <taxon>Populus</taxon>
    </lineage>
</organism>
<keyword evidence="2" id="KW-1185">Reference proteome</keyword>
<reference evidence="1 2" key="1">
    <citation type="journal article" date="2024" name="Plant Biotechnol. J.">
        <title>Genome and CRISPR/Cas9 system of a widespread forest tree (Populus alba) in the world.</title>
        <authorList>
            <person name="Liu Y.J."/>
            <person name="Jiang P.F."/>
            <person name="Han X.M."/>
            <person name="Li X.Y."/>
            <person name="Wang H.M."/>
            <person name="Wang Y.J."/>
            <person name="Wang X.X."/>
            <person name="Zeng Q.Y."/>
        </authorList>
    </citation>
    <scope>NUCLEOTIDE SEQUENCE [LARGE SCALE GENOMIC DNA]</scope>
    <source>
        <strain evidence="2">cv. PAL-ZL1</strain>
    </source>
</reference>
<dbReference type="EMBL" id="RCHU02000016">
    <property type="protein sequence ID" value="KAL3569176.1"/>
    <property type="molecule type" value="Genomic_DNA"/>
</dbReference>
<comment type="caution">
    <text evidence="1">The sequence shown here is derived from an EMBL/GenBank/DDBJ whole genome shotgun (WGS) entry which is preliminary data.</text>
</comment>
<sequence length="183" mass="20519">MGNCCVTPPGIPDHEKKKHKKKQNPFALDFGHHNGGTNHKLIVIAEHLSVEEVAGIKEGFQLMDTGNKGKINIDELRVGLQKLGQQVPETDLQILMEVGDADRDGYLDYGEFVAITVHLRKMGNDEHLRKAFEFFDQNQSGHIEIDELRDALADEVDGSNEDVINAIIHDVDTDKKEKGKQNR</sequence>
<name>A0ACC4AT17_POPAL</name>
<proteinExistence type="predicted"/>
<dbReference type="Proteomes" id="UP000309997">
    <property type="component" value="Unassembled WGS sequence"/>
</dbReference>
<accession>A0ACC4AT17</accession>